<dbReference type="GO" id="GO:0005524">
    <property type="term" value="F:ATP binding"/>
    <property type="evidence" value="ECO:0007669"/>
    <property type="project" value="UniProtKB-KW"/>
</dbReference>
<evidence type="ECO:0000259" key="4">
    <source>
        <dbReference type="PROSITE" id="PS50893"/>
    </source>
</evidence>
<evidence type="ECO:0000313" key="5">
    <source>
        <dbReference type="EMBL" id="MBW8267897.1"/>
    </source>
</evidence>
<dbReference type="InterPro" id="IPR003593">
    <property type="entry name" value="AAA+_ATPase"/>
</dbReference>
<keyword evidence="3 5" id="KW-0067">ATP-binding</keyword>
<organism evidence="5 6">
    <name type="scientific">Caldovatus aquaticus</name>
    <dbReference type="NCBI Taxonomy" id="2865671"/>
    <lineage>
        <taxon>Bacteria</taxon>
        <taxon>Pseudomonadati</taxon>
        <taxon>Pseudomonadota</taxon>
        <taxon>Alphaproteobacteria</taxon>
        <taxon>Acetobacterales</taxon>
        <taxon>Roseomonadaceae</taxon>
        <taxon>Caldovatus</taxon>
    </lineage>
</organism>
<dbReference type="InterPro" id="IPR008995">
    <property type="entry name" value="Mo/tungstate-bd_C_term_dom"/>
</dbReference>
<dbReference type="PROSITE" id="PS00211">
    <property type="entry name" value="ABC_TRANSPORTER_1"/>
    <property type="match status" value="1"/>
</dbReference>
<dbReference type="SUPFAM" id="SSF52540">
    <property type="entry name" value="P-loop containing nucleoside triphosphate hydrolases"/>
    <property type="match status" value="1"/>
</dbReference>
<evidence type="ECO:0000256" key="1">
    <source>
        <dbReference type="ARBA" id="ARBA00022448"/>
    </source>
</evidence>
<dbReference type="Gene3D" id="3.40.50.300">
    <property type="entry name" value="P-loop containing nucleotide triphosphate hydrolases"/>
    <property type="match status" value="1"/>
</dbReference>
<dbReference type="InterPro" id="IPR017871">
    <property type="entry name" value="ABC_transporter-like_CS"/>
</dbReference>
<protein>
    <submittedName>
        <fullName evidence="5">ABC transporter ATP-binding protein</fullName>
    </submittedName>
</protein>
<comment type="caution">
    <text evidence="5">The sequence shown here is derived from an EMBL/GenBank/DDBJ whole genome shotgun (WGS) entry which is preliminary data.</text>
</comment>
<dbReference type="PANTHER" id="PTHR42781:SF4">
    <property type="entry name" value="SPERMIDINE_PUTRESCINE IMPORT ATP-BINDING PROTEIN POTA"/>
    <property type="match status" value="1"/>
</dbReference>
<evidence type="ECO:0000256" key="2">
    <source>
        <dbReference type="ARBA" id="ARBA00022741"/>
    </source>
</evidence>
<reference evidence="5 6" key="1">
    <citation type="submission" date="2021-08" db="EMBL/GenBank/DDBJ databases">
        <title>Caldovatus sediminis gen. nov., sp. nov., a moderately thermophilic bacterium isolated from a hot spring.</title>
        <authorList>
            <person name="Hu C.-J."/>
            <person name="Li W.-J."/>
            <person name="Xian W.-D."/>
        </authorList>
    </citation>
    <scope>NUCLEOTIDE SEQUENCE [LARGE SCALE GENOMIC DNA]</scope>
    <source>
        <strain evidence="5 6">SYSU G05006</strain>
    </source>
</reference>
<dbReference type="Gene3D" id="2.40.50.100">
    <property type="match status" value="1"/>
</dbReference>
<dbReference type="Pfam" id="PF00005">
    <property type="entry name" value="ABC_tran"/>
    <property type="match status" value="1"/>
</dbReference>
<keyword evidence="2" id="KW-0547">Nucleotide-binding</keyword>
<dbReference type="Pfam" id="PF08402">
    <property type="entry name" value="TOBE_2"/>
    <property type="match status" value="1"/>
</dbReference>
<dbReference type="InterPro" id="IPR050093">
    <property type="entry name" value="ABC_SmlMolc_Importer"/>
</dbReference>
<keyword evidence="1" id="KW-0813">Transport</keyword>
<proteinExistence type="predicted"/>
<dbReference type="EMBL" id="JAHZUY010000001">
    <property type="protein sequence ID" value="MBW8267897.1"/>
    <property type="molecule type" value="Genomic_DNA"/>
</dbReference>
<name>A0ABS7EX12_9PROT</name>
<dbReference type="InterPro" id="IPR003439">
    <property type="entry name" value="ABC_transporter-like_ATP-bd"/>
</dbReference>
<keyword evidence="6" id="KW-1185">Reference proteome</keyword>
<dbReference type="InterPro" id="IPR013611">
    <property type="entry name" value="Transp-assoc_OB_typ2"/>
</dbReference>
<evidence type="ECO:0000313" key="6">
    <source>
        <dbReference type="Proteomes" id="UP001519924"/>
    </source>
</evidence>
<accession>A0ABS7EX12</accession>
<sequence>MSLLRAEGVAKRYGATVALEGLDLAIAPGEFFALLGGSGSGKTTLLRLVAGFETPDAGRLLLEGRDLVPLPPYRRPVAMMFQNYALFPHLDVFDNVAYGLRRAGVPSAELRRRVAEALALVRLAGLERRRPHRLSGGQRQRVALARSLVVRPRLLLLDEPLAALDAGLREATGFELRALQRATGAAFVMVTHDQAEAMALADRIGVLERGRLVQVGPPREVYERPATRFVATFLGGANLLAGTVRADGGVDCAEAGCVLRPAAPLARPAGSAVTLALRPERVRMRPEAADRAAAAEGEGPNATRGTVVEIAYRGELSTCLVRLDGGTALRVSRPSAEGVPARGTRVALAWPGEALTVLAD</sequence>
<dbReference type="Proteomes" id="UP001519924">
    <property type="component" value="Unassembled WGS sequence"/>
</dbReference>
<dbReference type="SMART" id="SM00382">
    <property type="entry name" value="AAA"/>
    <property type="match status" value="1"/>
</dbReference>
<feature type="domain" description="ABC transporter" evidence="4">
    <location>
        <begin position="4"/>
        <end position="234"/>
    </location>
</feature>
<dbReference type="PANTHER" id="PTHR42781">
    <property type="entry name" value="SPERMIDINE/PUTRESCINE IMPORT ATP-BINDING PROTEIN POTA"/>
    <property type="match status" value="1"/>
</dbReference>
<dbReference type="SUPFAM" id="SSF50331">
    <property type="entry name" value="MOP-like"/>
    <property type="match status" value="1"/>
</dbReference>
<evidence type="ECO:0000256" key="3">
    <source>
        <dbReference type="ARBA" id="ARBA00022840"/>
    </source>
</evidence>
<dbReference type="InterPro" id="IPR027417">
    <property type="entry name" value="P-loop_NTPase"/>
</dbReference>
<dbReference type="PROSITE" id="PS50893">
    <property type="entry name" value="ABC_TRANSPORTER_2"/>
    <property type="match status" value="1"/>
</dbReference>
<gene>
    <name evidence="5" type="ORF">K1J50_00160</name>
</gene>